<accession>A0AA86AKM4</accession>
<dbReference type="EMBL" id="CP007201">
    <property type="protein sequence ID" value="AHJ11597.1"/>
    <property type="molecule type" value="Genomic_DNA"/>
</dbReference>
<dbReference type="GO" id="GO:0004150">
    <property type="term" value="F:dihydroneopterin aldolase activity"/>
    <property type="evidence" value="ECO:0007669"/>
    <property type="project" value="InterPro"/>
</dbReference>
<dbReference type="AlphaFoldDB" id="A0AA86AKM4"/>
<evidence type="ECO:0000259" key="1">
    <source>
        <dbReference type="SMART" id="SM00905"/>
    </source>
</evidence>
<dbReference type="SMART" id="SM00905">
    <property type="entry name" value="FolB"/>
    <property type="match status" value="1"/>
</dbReference>
<reference evidence="2 3" key="1">
    <citation type="journal article" date="2014" name="Environ. Microbiol.">
        <title>Insights into organohalide respiration and the versatile catabolism of Sulfurospirillum multivorans gained from comparative genomics and physiological studies.</title>
        <authorList>
            <person name="Goris T."/>
            <person name="Schubert T."/>
            <person name="Gadkari J."/>
            <person name="Wubet T."/>
            <person name="Tarkka M."/>
            <person name="Buscot F."/>
            <person name="Adrian L."/>
            <person name="Diekert G."/>
        </authorList>
    </citation>
    <scope>NUCLEOTIDE SEQUENCE [LARGE SCALE GENOMIC DNA]</scope>
    <source>
        <strain evidence="3">DM 12446 / JCM 15788 / NBRC 109480</strain>
    </source>
</reference>
<feature type="domain" description="Dihydroneopterin aldolase/epimerase" evidence="1">
    <location>
        <begin position="3"/>
        <end position="106"/>
    </location>
</feature>
<dbReference type="Gene3D" id="3.30.1130.10">
    <property type="match status" value="1"/>
</dbReference>
<protein>
    <submittedName>
        <fullName evidence="2">Dihydroneopterin aldolase</fullName>
    </submittedName>
</protein>
<dbReference type="InterPro" id="IPR043133">
    <property type="entry name" value="GTP-CH-I_C/QueF"/>
</dbReference>
<dbReference type="GO" id="GO:0006760">
    <property type="term" value="P:folic acid-containing compound metabolic process"/>
    <property type="evidence" value="ECO:0007669"/>
    <property type="project" value="InterPro"/>
</dbReference>
<evidence type="ECO:0000313" key="3">
    <source>
        <dbReference type="Proteomes" id="UP000019322"/>
    </source>
</evidence>
<organism evidence="2 3">
    <name type="scientific">Sulfurospirillum multivorans (strain DM 12446 / JCM 15788 / NBRC 109480)</name>
    <dbReference type="NCBI Taxonomy" id="1150621"/>
    <lineage>
        <taxon>Bacteria</taxon>
        <taxon>Pseudomonadati</taxon>
        <taxon>Campylobacterota</taxon>
        <taxon>Epsilonproteobacteria</taxon>
        <taxon>Campylobacterales</taxon>
        <taxon>Sulfurospirillaceae</taxon>
        <taxon>Sulfurospirillum</taxon>
    </lineage>
</organism>
<dbReference type="SUPFAM" id="SSF55620">
    <property type="entry name" value="Tetrahydrobiopterin biosynthesis enzymes-like"/>
    <property type="match status" value="1"/>
</dbReference>
<dbReference type="InterPro" id="IPR006157">
    <property type="entry name" value="FolB_dom"/>
</dbReference>
<dbReference type="Proteomes" id="UP000019322">
    <property type="component" value="Chromosome"/>
</dbReference>
<name>A0AA86AKM4_SULMK</name>
<dbReference type="NCBIfam" id="TIGR00526">
    <property type="entry name" value="folB_dom"/>
    <property type="match status" value="1"/>
</dbReference>
<gene>
    <name evidence="2" type="ORF">SMUL_0315</name>
</gene>
<dbReference type="KEGG" id="smul:SMUL_0315"/>
<dbReference type="Pfam" id="PF02152">
    <property type="entry name" value="FolB"/>
    <property type="match status" value="1"/>
</dbReference>
<evidence type="ECO:0000313" key="2">
    <source>
        <dbReference type="EMBL" id="AHJ11597.1"/>
    </source>
</evidence>
<proteinExistence type="predicted"/>
<dbReference type="RefSeq" id="WP_025343510.1">
    <property type="nucleotide sequence ID" value="NZ_CP007201.1"/>
</dbReference>
<sequence length="111" mass="12811">MQIHIDNLTFETIVGILEKERLTPQKVTLHVKIAYDYQGDNFIDYAKVSAFLESEMNAMCYFLLEDALKDLSQKLKVFYPQISKLKLKILKPDILPNAIVGVSHTIYYAQN</sequence>